<dbReference type="PANTHER" id="PTHR22807:SF30">
    <property type="entry name" value="28S RRNA (CYTOSINE(4447)-C(5))-METHYLTRANSFERASE-RELATED"/>
    <property type="match status" value="1"/>
</dbReference>
<dbReference type="InterPro" id="IPR029063">
    <property type="entry name" value="SAM-dependent_MTases_sf"/>
</dbReference>
<evidence type="ECO:0000256" key="5">
    <source>
        <dbReference type="ARBA" id="ARBA00022691"/>
    </source>
</evidence>
<evidence type="ECO:0000256" key="6">
    <source>
        <dbReference type="ARBA" id="ARBA00022884"/>
    </source>
</evidence>
<feature type="binding site" evidence="7">
    <location>
        <position position="132"/>
    </location>
    <ligand>
        <name>S-adenosyl-L-methionine</name>
        <dbReference type="ChEBI" id="CHEBI:59789"/>
    </ligand>
</feature>
<dbReference type="Pfam" id="PF17125">
    <property type="entry name" value="Methyltr_RsmF_N"/>
    <property type="match status" value="1"/>
</dbReference>
<dbReference type="PROSITE" id="PS51686">
    <property type="entry name" value="SAM_MT_RSMB_NOP"/>
    <property type="match status" value="1"/>
</dbReference>
<dbReference type="InterPro" id="IPR049560">
    <property type="entry name" value="MeTrfase_RsmB-F_NOP2_cat"/>
</dbReference>
<dbReference type="RefSeq" id="WP_154467593.1">
    <property type="nucleotide sequence ID" value="NZ_JAXDZL010000130.1"/>
</dbReference>
<keyword evidence="2" id="KW-0963">Cytoplasm</keyword>
<sequence>MLPESFVNRMKEMLGEEYEAFSEALKEERHQALRINPLKAEPEDFARTGPFSLTPVPWAKTGFYYDKAQQPGKHPLHEAGVYYIQEPSAMAPAQFLQARPGERVLDLCAAPGGKSTQIAAQMKGGGLLVCNEIHPARAKILSENIERMGIRNAVVTNETPERLAERFSGFFDRILVDAPCSGEGMFRKNEEACGEWSLENVEMCAERQDTILDSAQQMLRSGGLLVYSTCTFAPQENEGSINRFLDRFPDFTLVNVDMSEGFAAGRQDWVPGGREELARTMRLWPHKIRGEGHFLAVLKKEGSVSETERMPVRRDGIKGLSVKEYADYLEFENQYLKIRQEGIFIAFGDQLYLAPQGMPPLKGLKVLRPGLHLGTRKKNRFEPSHALALALKPEEVCFSCDLPSDSREIYGYLNGETFREDVGVYRGEGGKGWHLITADGYSVGWGKLAGGIMKNHYPKGLRKNGAAEAVCSIRQMYEIRHGTDREISACARRRDFLSEYV</sequence>
<dbReference type="GO" id="GO:0008173">
    <property type="term" value="F:RNA methyltransferase activity"/>
    <property type="evidence" value="ECO:0007669"/>
    <property type="project" value="InterPro"/>
</dbReference>
<dbReference type="GeneID" id="86056127"/>
<dbReference type="AlphaFoldDB" id="A0A6N7W9M1"/>
<dbReference type="Gene3D" id="2.30.130.60">
    <property type="match status" value="1"/>
</dbReference>
<dbReference type="InterPro" id="IPR011023">
    <property type="entry name" value="Nop2p"/>
</dbReference>
<feature type="domain" description="SAM-dependent MTase RsmB/NOP-type" evidence="8">
    <location>
        <begin position="21"/>
        <end position="301"/>
    </location>
</feature>
<dbReference type="InterPro" id="IPR023267">
    <property type="entry name" value="RCMT"/>
</dbReference>
<evidence type="ECO:0000256" key="1">
    <source>
        <dbReference type="ARBA" id="ARBA00007494"/>
    </source>
</evidence>
<dbReference type="InterPro" id="IPR018314">
    <property type="entry name" value="RsmB/NOL1/NOP2-like_CS"/>
</dbReference>
<feature type="active site" description="Nucleophile" evidence="7">
    <location>
        <position position="230"/>
    </location>
</feature>
<dbReference type="PROSITE" id="PS01153">
    <property type="entry name" value="NOL1_NOP2_SUN"/>
    <property type="match status" value="1"/>
</dbReference>
<comment type="similarity">
    <text evidence="1 7">Belongs to the class I-like SAM-binding methyltransferase superfamily. RsmB/NOP family.</text>
</comment>
<dbReference type="GO" id="GO:0008757">
    <property type="term" value="F:S-adenosylmethionine-dependent methyltransferase activity"/>
    <property type="evidence" value="ECO:0007669"/>
    <property type="project" value="InterPro"/>
</dbReference>
<dbReference type="Pfam" id="PF17126">
    <property type="entry name" value="RsmF_methylt_CI"/>
    <property type="match status" value="1"/>
</dbReference>
<dbReference type="InterPro" id="IPR027391">
    <property type="entry name" value="Nol1_Nop2_Fmu_2"/>
</dbReference>
<keyword evidence="3 7" id="KW-0489">Methyltransferase</keyword>
<dbReference type="InterPro" id="IPR001678">
    <property type="entry name" value="MeTrfase_RsmB-F_NOP2_dom"/>
</dbReference>
<dbReference type="InterPro" id="IPR031341">
    <property type="entry name" value="Methyltr_RsmF_N"/>
</dbReference>
<protein>
    <submittedName>
        <fullName evidence="9">NOL1/NOP2/sun family putative RNA methylase</fullName>
    </submittedName>
</protein>
<proteinExistence type="inferred from homology"/>
<evidence type="ECO:0000313" key="9">
    <source>
        <dbReference type="EMBL" id="MSS91242.1"/>
    </source>
</evidence>
<evidence type="ECO:0000313" key="10">
    <source>
        <dbReference type="Proteomes" id="UP000436047"/>
    </source>
</evidence>
<keyword evidence="6 7" id="KW-0694">RNA-binding</keyword>
<dbReference type="PRINTS" id="PR02008">
    <property type="entry name" value="RCMTFAMILY"/>
</dbReference>
<dbReference type="Pfam" id="PF13636">
    <property type="entry name" value="Methyltranf_PUA"/>
    <property type="match status" value="1"/>
</dbReference>
<reference evidence="9 10" key="1">
    <citation type="submission" date="2019-08" db="EMBL/GenBank/DDBJ databases">
        <title>In-depth cultivation of the pig gut microbiome towards novel bacterial diversity and tailored functional studies.</title>
        <authorList>
            <person name="Wylensek D."/>
            <person name="Hitch T.C.A."/>
            <person name="Clavel T."/>
        </authorList>
    </citation>
    <scope>NUCLEOTIDE SEQUENCE [LARGE SCALE GENOMIC DNA]</scope>
    <source>
        <strain evidence="9 10">WCA-389-WT-23B</strain>
    </source>
</reference>
<comment type="caution">
    <text evidence="9">The sequence shown here is derived from an EMBL/GenBank/DDBJ whole genome shotgun (WGS) entry which is preliminary data.</text>
</comment>
<evidence type="ECO:0000256" key="4">
    <source>
        <dbReference type="ARBA" id="ARBA00022679"/>
    </source>
</evidence>
<feature type="binding site" evidence="7">
    <location>
        <position position="177"/>
    </location>
    <ligand>
        <name>S-adenosyl-L-methionine</name>
        <dbReference type="ChEBI" id="CHEBI:59789"/>
    </ligand>
</feature>
<evidence type="ECO:0000259" key="8">
    <source>
        <dbReference type="PROSITE" id="PS51686"/>
    </source>
</evidence>
<dbReference type="GO" id="GO:0003723">
    <property type="term" value="F:RNA binding"/>
    <property type="evidence" value="ECO:0007669"/>
    <property type="project" value="UniProtKB-UniRule"/>
</dbReference>
<dbReference type="NCBIfam" id="TIGR00446">
    <property type="entry name" value="nop2p"/>
    <property type="match status" value="1"/>
</dbReference>
<dbReference type="GO" id="GO:0001510">
    <property type="term" value="P:RNA methylation"/>
    <property type="evidence" value="ECO:0007669"/>
    <property type="project" value="InterPro"/>
</dbReference>
<dbReference type="CDD" id="cd21147">
    <property type="entry name" value="RsmF_methylt_CTD1"/>
    <property type="match status" value="1"/>
</dbReference>
<keyword evidence="5 7" id="KW-0949">S-adenosyl-L-methionine</keyword>
<accession>A0A6N7W9M1</accession>
<keyword evidence="10" id="KW-1185">Reference proteome</keyword>
<feature type="binding site" evidence="7">
    <location>
        <begin position="108"/>
        <end position="114"/>
    </location>
    <ligand>
        <name>S-adenosyl-L-methionine</name>
        <dbReference type="ChEBI" id="CHEBI:59789"/>
    </ligand>
</feature>
<dbReference type="GO" id="GO:0006396">
    <property type="term" value="P:RNA processing"/>
    <property type="evidence" value="ECO:0007669"/>
    <property type="project" value="InterPro"/>
</dbReference>
<dbReference type="EMBL" id="VUMI01000060">
    <property type="protein sequence ID" value="MSS91242.1"/>
    <property type="molecule type" value="Genomic_DNA"/>
</dbReference>
<evidence type="ECO:0000256" key="3">
    <source>
        <dbReference type="ARBA" id="ARBA00022603"/>
    </source>
</evidence>
<evidence type="ECO:0000256" key="7">
    <source>
        <dbReference type="PROSITE-ProRule" id="PRU01023"/>
    </source>
</evidence>
<dbReference type="Pfam" id="PF01189">
    <property type="entry name" value="Methyltr_RsmB-F"/>
    <property type="match status" value="1"/>
</dbReference>
<dbReference type="CDD" id="cd02440">
    <property type="entry name" value="AdoMet_MTases"/>
    <property type="match status" value="1"/>
</dbReference>
<dbReference type="Proteomes" id="UP000436047">
    <property type="component" value="Unassembled WGS sequence"/>
</dbReference>
<organism evidence="9 10">
    <name type="scientific">Eisenbergiella porci</name>
    <dbReference type="NCBI Taxonomy" id="2652274"/>
    <lineage>
        <taxon>Bacteria</taxon>
        <taxon>Bacillati</taxon>
        <taxon>Bacillota</taxon>
        <taxon>Clostridia</taxon>
        <taxon>Lachnospirales</taxon>
        <taxon>Lachnospiraceae</taxon>
        <taxon>Eisenbergiella</taxon>
    </lineage>
</organism>
<gene>
    <name evidence="9" type="ORF">FYJ45_24300</name>
</gene>
<dbReference type="Gene3D" id="3.40.50.150">
    <property type="entry name" value="Vaccinia Virus protein VP39"/>
    <property type="match status" value="1"/>
</dbReference>
<dbReference type="Gene3D" id="3.30.70.1170">
    <property type="entry name" value="Sun protein, domain 3"/>
    <property type="match status" value="1"/>
</dbReference>
<dbReference type="PANTHER" id="PTHR22807">
    <property type="entry name" value="NOP2 YEAST -RELATED NOL1/NOP2/FMU SUN DOMAIN-CONTAINING"/>
    <property type="match status" value="1"/>
</dbReference>
<name>A0A6N7W9M1_9FIRM</name>
<evidence type="ECO:0000256" key="2">
    <source>
        <dbReference type="ARBA" id="ARBA00022490"/>
    </source>
</evidence>
<comment type="caution">
    <text evidence="7">Lacks conserved residue(s) required for the propagation of feature annotation.</text>
</comment>
<dbReference type="InterPro" id="IPR031340">
    <property type="entry name" value="RsmF_methylt_CI"/>
</dbReference>
<keyword evidence="4 7" id="KW-0808">Transferase</keyword>
<dbReference type="SUPFAM" id="SSF53335">
    <property type="entry name" value="S-adenosyl-L-methionine-dependent methyltransferases"/>
    <property type="match status" value="1"/>
</dbReference>